<dbReference type="InterPro" id="IPR008266">
    <property type="entry name" value="Tyr_kinase_AS"/>
</dbReference>
<gene>
    <name evidence="15" type="ORF">AFUS01_LOCUS21338</name>
</gene>
<proteinExistence type="inferred from homology"/>
<evidence type="ECO:0000313" key="16">
    <source>
        <dbReference type="Proteomes" id="UP000708208"/>
    </source>
</evidence>
<dbReference type="GO" id="GO:0004715">
    <property type="term" value="F:non-membrane spanning protein tyrosine kinase activity"/>
    <property type="evidence" value="ECO:0007669"/>
    <property type="project" value="UniProtKB-EC"/>
</dbReference>
<dbReference type="GO" id="GO:0007165">
    <property type="term" value="P:signal transduction"/>
    <property type="evidence" value="ECO:0007669"/>
    <property type="project" value="UniProtKB-ARBA"/>
</dbReference>
<dbReference type="InterPro" id="IPR000719">
    <property type="entry name" value="Prot_kinase_dom"/>
</dbReference>
<keyword evidence="5 10" id="KW-0067">ATP-binding</keyword>
<dbReference type="PROSITE" id="PS50001">
    <property type="entry name" value="SH2"/>
    <property type="match status" value="2"/>
</dbReference>
<keyword evidence="9" id="KW-0727">SH2 domain</keyword>
<dbReference type="PROSITE" id="PS00107">
    <property type="entry name" value="PROTEIN_KINASE_ATP"/>
    <property type="match status" value="1"/>
</dbReference>
<evidence type="ECO:0000256" key="4">
    <source>
        <dbReference type="ARBA" id="ARBA00022777"/>
    </source>
</evidence>
<dbReference type="GO" id="GO:0002009">
    <property type="term" value="P:morphogenesis of an epithelium"/>
    <property type="evidence" value="ECO:0007669"/>
    <property type="project" value="UniProtKB-ARBA"/>
</dbReference>
<dbReference type="InterPro" id="IPR050198">
    <property type="entry name" value="Non-receptor_tyrosine_kinases"/>
</dbReference>
<keyword evidence="6 11" id="KW-0829">Tyrosine-protein kinase</keyword>
<dbReference type="PROSITE" id="PS00109">
    <property type="entry name" value="PROTEIN_KINASE_TYR"/>
    <property type="match status" value="1"/>
</dbReference>
<dbReference type="Pfam" id="PF07714">
    <property type="entry name" value="PK_Tyr_Ser-Thr"/>
    <property type="match status" value="1"/>
</dbReference>
<keyword evidence="4 11" id="KW-0418">Kinase</keyword>
<evidence type="ECO:0000256" key="2">
    <source>
        <dbReference type="ARBA" id="ARBA00022679"/>
    </source>
</evidence>
<accession>A0A8J2K727</accession>
<reference evidence="15" key="1">
    <citation type="submission" date="2021-06" db="EMBL/GenBank/DDBJ databases">
        <authorList>
            <person name="Hodson N. C."/>
            <person name="Mongue J. A."/>
            <person name="Jaron S. K."/>
        </authorList>
    </citation>
    <scope>NUCLEOTIDE SEQUENCE</scope>
</reference>
<dbReference type="PROSITE" id="PS50011">
    <property type="entry name" value="PROTEIN_KINASE_DOM"/>
    <property type="match status" value="1"/>
</dbReference>
<evidence type="ECO:0000256" key="10">
    <source>
        <dbReference type="PROSITE-ProRule" id="PRU10141"/>
    </source>
</evidence>
<dbReference type="Pfam" id="PF12796">
    <property type="entry name" value="Ank_2"/>
    <property type="match status" value="1"/>
</dbReference>
<dbReference type="InterPro" id="IPR002110">
    <property type="entry name" value="Ankyrin_rpt"/>
</dbReference>
<evidence type="ECO:0000256" key="7">
    <source>
        <dbReference type="ARBA" id="ARBA00051245"/>
    </source>
</evidence>
<evidence type="ECO:0000256" key="6">
    <source>
        <dbReference type="ARBA" id="ARBA00023137"/>
    </source>
</evidence>
<comment type="caution">
    <text evidence="15">The sequence shown here is derived from an EMBL/GenBank/DDBJ whole genome shotgun (WGS) entry which is preliminary data.</text>
</comment>
<keyword evidence="2 11" id="KW-0808">Transferase</keyword>
<evidence type="ECO:0000256" key="5">
    <source>
        <dbReference type="ARBA" id="ARBA00022840"/>
    </source>
</evidence>
<dbReference type="OrthoDB" id="67310at2759"/>
<keyword evidence="3 10" id="KW-0547">Nucleotide-binding</keyword>
<dbReference type="InterPro" id="IPR020635">
    <property type="entry name" value="Tyr_kinase_cat_dom"/>
</dbReference>
<evidence type="ECO:0000256" key="3">
    <source>
        <dbReference type="ARBA" id="ARBA00022741"/>
    </source>
</evidence>
<evidence type="ECO:0000259" key="13">
    <source>
        <dbReference type="PROSITE" id="PS50001"/>
    </source>
</evidence>
<feature type="repeat" description="ANK" evidence="8">
    <location>
        <begin position="224"/>
        <end position="256"/>
    </location>
</feature>
<dbReference type="InterPro" id="IPR017441">
    <property type="entry name" value="Protein_kinase_ATP_BS"/>
</dbReference>
<dbReference type="EC" id="2.7.10.2" evidence="11"/>
<dbReference type="SMART" id="SM00219">
    <property type="entry name" value="TyrKc"/>
    <property type="match status" value="1"/>
</dbReference>
<sequence>MIMSTNPNTPVSDEDAWYHGDIGKEEAIAILKDDGIEGTFLVRESTSRPGDYAISVIFCDEVHHFQIMRHDGDAFFSIANENRVIHGLDELIKFYQSPDNGYILLGRPKVKSVPPPECRRHGRTNLLHRATKEGEVQIVREMVRCGHRNIDAKNECGQTAAHIAAANGHTDILDILIETGTNVNAKDSNSQTPMHYTCIFNHPKTLITLLAFGQANPQTRRQDDGWVPLHEAAFRGHKDCVAVLLQRKAPLRPRTVDGKFPIHLAIENCRTDTVKFLREFRPEPPVTNRDDWYHSVLGRKEAVTLLQQCQLAHDDDWKACYFLVRRSNRSVNNSKTYVLTLQFQGRPSHYEIGQKDSYFFIDNGPYLDSLEDIIEHYSRWSDGLPARLQIPVCPTKSYASPQNKSGSPPPPLPKRIPLPSSNGLRLNSLPNDLSTLRISPTPMNNNFIGGSSFTSIATGYPKDNIPSENIELGALLGNGEYGDVYEGTFINLDGSVIKVAVKTLREDIESYSKEELLREGRVMMNLEHENIVKFIGISWHPNICMVQELMKLGSLHSYLKNNEGDKSALLNIPLWALQVARGMIYLEHKEVVHRDLALRNILLDDIDTAKISDFGLSRVLGAGKDYYAASQGGRWPIKWYAPECCSYGTFSHKSDVWSFGITLWEMYSFGDVPYGSEVPGSKVLDMVEEGHRLEKPELCPVDVYEIMRKCWSKEPDMRPSFSEISDFFTRRVKLETSC</sequence>
<keyword evidence="8" id="KW-0040">ANK repeat</keyword>
<dbReference type="Pfam" id="PF00023">
    <property type="entry name" value="Ank"/>
    <property type="match status" value="1"/>
</dbReference>
<evidence type="ECO:0000256" key="9">
    <source>
        <dbReference type="PROSITE-ProRule" id="PRU00191"/>
    </source>
</evidence>
<dbReference type="SMART" id="SM00252">
    <property type="entry name" value="SH2"/>
    <property type="match status" value="2"/>
</dbReference>
<evidence type="ECO:0000256" key="1">
    <source>
        <dbReference type="ARBA" id="ARBA00022553"/>
    </source>
</evidence>
<dbReference type="InterPro" id="IPR000980">
    <property type="entry name" value="SH2"/>
</dbReference>
<dbReference type="GO" id="GO:0071944">
    <property type="term" value="C:cell periphery"/>
    <property type="evidence" value="ECO:0007669"/>
    <property type="project" value="UniProtKB-ARBA"/>
</dbReference>
<evidence type="ECO:0000256" key="8">
    <source>
        <dbReference type="PROSITE-ProRule" id="PRU00023"/>
    </source>
</evidence>
<keyword evidence="1" id="KW-0597">Phosphoprotein</keyword>
<dbReference type="PANTHER" id="PTHR24418">
    <property type="entry name" value="TYROSINE-PROTEIN KINASE"/>
    <property type="match status" value="1"/>
</dbReference>
<feature type="repeat" description="ANK" evidence="8">
    <location>
        <begin position="156"/>
        <end position="188"/>
    </location>
</feature>
<evidence type="ECO:0000256" key="12">
    <source>
        <dbReference type="SAM" id="MobiDB-lite"/>
    </source>
</evidence>
<feature type="compositionally biased region" description="Pro residues" evidence="12">
    <location>
        <begin position="407"/>
        <end position="416"/>
    </location>
</feature>
<dbReference type="Pfam" id="PF00017">
    <property type="entry name" value="SH2"/>
    <property type="match status" value="2"/>
</dbReference>
<dbReference type="Proteomes" id="UP000708208">
    <property type="component" value="Unassembled WGS sequence"/>
</dbReference>
<organism evidence="15 16">
    <name type="scientific">Allacma fusca</name>
    <dbReference type="NCBI Taxonomy" id="39272"/>
    <lineage>
        <taxon>Eukaryota</taxon>
        <taxon>Metazoa</taxon>
        <taxon>Ecdysozoa</taxon>
        <taxon>Arthropoda</taxon>
        <taxon>Hexapoda</taxon>
        <taxon>Collembola</taxon>
        <taxon>Symphypleona</taxon>
        <taxon>Sminthuridae</taxon>
        <taxon>Allacma</taxon>
    </lineage>
</organism>
<keyword evidence="16" id="KW-1185">Reference proteome</keyword>
<feature type="domain" description="SH2" evidence="13">
    <location>
        <begin position="17"/>
        <end position="109"/>
    </location>
</feature>
<comment type="catalytic activity">
    <reaction evidence="7 11">
        <text>L-tyrosyl-[protein] + ATP = O-phospho-L-tyrosyl-[protein] + ADP + H(+)</text>
        <dbReference type="Rhea" id="RHEA:10596"/>
        <dbReference type="Rhea" id="RHEA-COMP:10136"/>
        <dbReference type="Rhea" id="RHEA-COMP:20101"/>
        <dbReference type="ChEBI" id="CHEBI:15378"/>
        <dbReference type="ChEBI" id="CHEBI:30616"/>
        <dbReference type="ChEBI" id="CHEBI:46858"/>
        <dbReference type="ChEBI" id="CHEBI:61978"/>
        <dbReference type="ChEBI" id="CHEBI:456216"/>
        <dbReference type="EC" id="2.7.10.2"/>
    </reaction>
</comment>
<name>A0A8J2K727_9HEXA</name>
<feature type="region of interest" description="Disordered" evidence="12">
    <location>
        <begin position="396"/>
        <end position="423"/>
    </location>
</feature>
<dbReference type="InterPro" id="IPR001245">
    <property type="entry name" value="Ser-Thr/Tyr_kinase_cat_dom"/>
</dbReference>
<dbReference type="FunFam" id="1.10.510.10:FF:000027">
    <property type="entry name" value="Receptor protein-tyrosine kinase"/>
    <property type="match status" value="1"/>
</dbReference>
<dbReference type="SMART" id="SM00248">
    <property type="entry name" value="ANK"/>
    <property type="match status" value="6"/>
</dbReference>
<evidence type="ECO:0000256" key="11">
    <source>
        <dbReference type="RuleBase" id="RU362096"/>
    </source>
</evidence>
<feature type="domain" description="Protein kinase" evidence="14">
    <location>
        <begin position="470"/>
        <end position="728"/>
    </location>
</feature>
<comment type="similarity">
    <text evidence="11">Belongs to the protein kinase superfamily. Tyr protein kinase family.</text>
</comment>
<feature type="domain" description="SH2" evidence="13">
    <location>
        <begin position="292"/>
        <end position="392"/>
    </location>
</feature>
<protein>
    <recommendedName>
        <fullName evidence="11">Tyrosine-protein kinase</fullName>
        <ecNumber evidence="11">2.7.10.2</ecNumber>
    </recommendedName>
</protein>
<dbReference type="PROSITE" id="PS50297">
    <property type="entry name" value="ANK_REP_REGION"/>
    <property type="match status" value="2"/>
</dbReference>
<evidence type="ECO:0000259" key="14">
    <source>
        <dbReference type="PROSITE" id="PS50011"/>
    </source>
</evidence>
<dbReference type="PROSITE" id="PS50088">
    <property type="entry name" value="ANK_REPEAT"/>
    <property type="match status" value="2"/>
</dbReference>
<dbReference type="EMBL" id="CAJVCH010238953">
    <property type="protein sequence ID" value="CAG7732854.1"/>
    <property type="molecule type" value="Genomic_DNA"/>
</dbReference>
<dbReference type="AlphaFoldDB" id="A0A8J2K727"/>
<dbReference type="GO" id="GO:0005524">
    <property type="term" value="F:ATP binding"/>
    <property type="evidence" value="ECO:0007669"/>
    <property type="project" value="UniProtKB-UniRule"/>
</dbReference>
<evidence type="ECO:0000313" key="15">
    <source>
        <dbReference type="EMBL" id="CAG7732854.1"/>
    </source>
</evidence>
<feature type="binding site" evidence="10">
    <location>
        <position position="502"/>
    </location>
    <ligand>
        <name>ATP</name>
        <dbReference type="ChEBI" id="CHEBI:30616"/>
    </ligand>
</feature>